<keyword evidence="3" id="KW-1185">Reference proteome</keyword>
<reference evidence="2 3" key="1">
    <citation type="submission" date="2022-12" db="EMBL/GenBank/DDBJ databases">
        <authorList>
            <person name="Muema E."/>
        </authorList>
    </citation>
    <scope>NUCLEOTIDE SEQUENCE [LARGE SCALE GENOMIC DNA]</scope>
    <source>
        <strain evidence="3">1326</strain>
    </source>
</reference>
<proteinExistence type="predicted"/>
<comment type="caution">
    <text evidence="2">The sequence shown here is derived from an EMBL/GenBank/DDBJ whole genome shotgun (WGS) entry which is preliminary data.</text>
</comment>
<sequence length="197" mass="22390">MSGKTACFAIAGLTLLGSISQTAAGGRAVECYEPVRTPAVYDTVYEDIMVSPPGQQIVDYDPPIYGTRERVVMTVPAQVQYEVVPAITRTIYRTVRVDGGGYSWEWRVIHGRRVLCKVWHKARYERVAETVVIQPERTRRVVVPAQYDSIAEEVLVRPEQRRVIDIPGAYQTVPRRVLVREGSSGWRRVHIPRHCRD</sequence>
<evidence type="ECO:0000313" key="2">
    <source>
        <dbReference type="EMBL" id="MEI9410251.1"/>
    </source>
</evidence>
<dbReference type="EMBL" id="JAPYKS010000010">
    <property type="protein sequence ID" value="MEI9410251.1"/>
    <property type="molecule type" value="Genomic_DNA"/>
</dbReference>
<evidence type="ECO:0000313" key="3">
    <source>
        <dbReference type="Proteomes" id="UP001387293"/>
    </source>
</evidence>
<name>A0ABU8KX22_9HYPH</name>
<dbReference type="RefSeq" id="WP_337107100.1">
    <property type="nucleotide sequence ID" value="NZ_JAPYKS010000010.1"/>
</dbReference>
<evidence type="ECO:0000256" key="1">
    <source>
        <dbReference type="SAM" id="SignalP"/>
    </source>
</evidence>
<dbReference type="Proteomes" id="UP001387293">
    <property type="component" value="Unassembled WGS sequence"/>
</dbReference>
<gene>
    <name evidence="2" type="ORF">O7A60_15905</name>
</gene>
<feature type="chain" id="PRO_5046237840" description="DUF1236 domain-containing protein" evidence="1">
    <location>
        <begin position="24"/>
        <end position="197"/>
    </location>
</feature>
<keyword evidence="1" id="KW-0732">Signal</keyword>
<evidence type="ECO:0008006" key="4">
    <source>
        <dbReference type="Google" id="ProtNLM"/>
    </source>
</evidence>
<feature type="signal peptide" evidence="1">
    <location>
        <begin position="1"/>
        <end position="23"/>
    </location>
</feature>
<organism evidence="2 3">
    <name type="scientific">Mesorhizobium salmacidum</name>
    <dbReference type="NCBI Taxonomy" id="3015171"/>
    <lineage>
        <taxon>Bacteria</taxon>
        <taxon>Pseudomonadati</taxon>
        <taxon>Pseudomonadota</taxon>
        <taxon>Alphaproteobacteria</taxon>
        <taxon>Hyphomicrobiales</taxon>
        <taxon>Phyllobacteriaceae</taxon>
        <taxon>Mesorhizobium</taxon>
    </lineage>
</organism>
<accession>A0ABU8KX22</accession>
<protein>
    <recommendedName>
        <fullName evidence="4">DUF1236 domain-containing protein</fullName>
    </recommendedName>
</protein>